<dbReference type="SUPFAM" id="SSF52980">
    <property type="entry name" value="Restriction endonuclease-like"/>
    <property type="match status" value="1"/>
</dbReference>
<dbReference type="GO" id="GO:0004518">
    <property type="term" value="F:nuclease activity"/>
    <property type="evidence" value="ECO:0007669"/>
    <property type="project" value="InterPro"/>
</dbReference>
<evidence type="ECO:0000259" key="3">
    <source>
        <dbReference type="SMART" id="SM00891"/>
    </source>
</evidence>
<evidence type="ECO:0000313" key="5">
    <source>
        <dbReference type="Proteomes" id="UP000582646"/>
    </source>
</evidence>
<reference evidence="4 5" key="1">
    <citation type="submission" date="2020-04" db="EMBL/GenBank/DDBJ databases">
        <title>MicrobeNet Type strains.</title>
        <authorList>
            <person name="Nicholson A.C."/>
        </authorList>
    </citation>
    <scope>NUCLEOTIDE SEQUENCE [LARGE SCALE GENOMIC DNA]</scope>
    <source>
        <strain evidence="4 5">DSM 44113</strain>
    </source>
</reference>
<dbReference type="InterPro" id="IPR006166">
    <property type="entry name" value="ERCC4_domain"/>
</dbReference>
<evidence type="ECO:0000313" key="4">
    <source>
        <dbReference type="EMBL" id="NKY19942.1"/>
    </source>
</evidence>
<keyword evidence="5" id="KW-1185">Reference proteome</keyword>
<comment type="caution">
    <text evidence="4">The sequence shown here is derived from an EMBL/GenBank/DDBJ whole genome shotgun (WGS) entry which is preliminary data.</text>
</comment>
<evidence type="ECO:0000256" key="1">
    <source>
        <dbReference type="ARBA" id="ARBA00023125"/>
    </source>
</evidence>
<dbReference type="Pfam" id="PF23359">
    <property type="entry name" value="Lsr2_DNA-bd"/>
    <property type="match status" value="1"/>
</dbReference>
<keyword evidence="1" id="KW-0238">DNA-binding</keyword>
<dbReference type="RefSeq" id="WP_168546915.1">
    <property type="nucleotide sequence ID" value="NZ_BAAAKS010000008.1"/>
</dbReference>
<proteinExistence type="predicted"/>
<dbReference type="Gene3D" id="3.40.50.10130">
    <property type="match status" value="1"/>
</dbReference>
<sequence>MELVVAVNPDPESSLPYLIWVPLGDGRVFRTSDTWPRTKALFCYPVGRSEWPADPEIVERIPLRSCAGRGAAIDVIADRAREARSQIVFTRARGRQMVFWQAPRTRKKARPNVAVPTARAAGIADLAIAVDSRERYGYTFKTQQAVITKHALTSGDYAILAEDGTIRAAVERKGLEDLITSLNSSRLGFQIAELATLPHAAVVVEERYSQLFKQSWMRPAKVADGLAELQVRYPTVPIVFCETRKLAEEWTYRFLAAASAHSGLLDGAGGAGADGAPSKPVRGGARPPSDAPKPAAVRAWARENGIVVNAKGRVPATVTEAYVAARG</sequence>
<name>A0A846X6V9_9ACTN</name>
<dbReference type="GO" id="GO:0016746">
    <property type="term" value="F:acyltransferase activity"/>
    <property type="evidence" value="ECO:0007669"/>
    <property type="project" value="InterPro"/>
</dbReference>
<dbReference type="Proteomes" id="UP000582646">
    <property type="component" value="Unassembled WGS sequence"/>
</dbReference>
<accession>A0A846X6V9</accession>
<protein>
    <recommendedName>
        <fullName evidence="3">ERCC4 domain-containing protein</fullName>
    </recommendedName>
</protein>
<dbReference type="GO" id="GO:0006259">
    <property type="term" value="P:DNA metabolic process"/>
    <property type="evidence" value="ECO:0007669"/>
    <property type="project" value="UniProtKB-ARBA"/>
</dbReference>
<dbReference type="Gene3D" id="4.10.320.10">
    <property type="entry name" value="E3-binding domain"/>
    <property type="match status" value="1"/>
</dbReference>
<evidence type="ECO:0000256" key="2">
    <source>
        <dbReference type="SAM" id="MobiDB-lite"/>
    </source>
</evidence>
<dbReference type="AlphaFoldDB" id="A0A846X6V9"/>
<dbReference type="InterPro" id="IPR011335">
    <property type="entry name" value="Restrct_endonuc-II-like"/>
</dbReference>
<feature type="region of interest" description="Disordered" evidence="2">
    <location>
        <begin position="271"/>
        <end position="296"/>
    </location>
</feature>
<gene>
    <name evidence="4" type="ORF">HF999_16390</name>
</gene>
<organism evidence="4 5">
    <name type="scientific">Tsukamurella spumae</name>
    <dbReference type="NCBI Taxonomy" id="44753"/>
    <lineage>
        <taxon>Bacteria</taxon>
        <taxon>Bacillati</taxon>
        <taxon>Actinomycetota</taxon>
        <taxon>Actinomycetes</taxon>
        <taxon>Mycobacteriales</taxon>
        <taxon>Tsukamurellaceae</taxon>
        <taxon>Tsukamurella</taxon>
    </lineage>
</organism>
<dbReference type="InterPro" id="IPR055370">
    <property type="entry name" value="Lsr2_DNA-bd"/>
</dbReference>
<dbReference type="EMBL" id="JAAXOQ010000023">
    <property type="protein sequence ID" value="NKY19942.1"/>
    <property type="molecule type" value="Genomic_DNA"/>
</dbReference>
<dbReference type="InterPro" id="IPR036625">
    <property type="entry name" value="E3-bd_dom_sf"/>
</dbReference>
<feature type="domain" description="ERCC4" evidence="3">
    <location>
        <begin position="127"/>
        <end position="208"/>
    </location>
</feature>
<dbReference type="Pfam" id="PF02732">
    <property type="entry name" value="ERCC4"/>
    <property type="match status" value="1"/>
</dbReference>
<dbReference type="SMART" id="SM00891">
    <property type="entry name" value="ERCC4"/>
    <property type="match status" value="1"/>
</dbReference>
<dbReference type="GO" id="GO:0003677">
    <property type="term" value="F:DNA binding"/>
    <property type="evidence" value="ECO:0007669"/>
    <property type="project" value="UniProtKB-KW"/>
</dbReference>